<dbReference type="InterPro" id="IPR004827">
    <property type="entry name" value="bZIP"/>
</dbReference>
<dbReference type="GO" id="GO:0003700">
    <property type="term" value="F:DNA-binding transcription factor activity"/>
    <property type="evidence" value="ECO:0007669"/>
    <property type="project" value="InterPro"/>
</dbReference>
<sequence length="321" mass="37103">MTEGDRDIIMKKEIAEGSDEYVKFCGSLNEAKSSHEEEKRNEQNVLIVQNSSVTFNNQELNRNIQQNLEKEKSLSEFNWFKDEHYRILQMNSGQTNDLGKTFMYDMPVPAINGAIENGIHHGAYHRTDIEYPVAYPIEVFNTDRMNNYFPDVNPTNVWSNSYFSEEMYRTSKIKQVTVEDPMAPLSPIVRQRGRPRGSSGSLLDEEGKAICLSGDKNEQRRQRNRLAAIQSRTRRKLYIQKLEERQHEQSFIISRLQNEIQYLRLMAGIPLDIPIQNIMDFTNLIQPTNTPSNSPVLDEKEHTSSTEITQTAEKLENPIAN</sequence>
<accession>A0A7I8VLV7</accession>
<reference evidence="3 4" key="1">
    <citation type="submission" date="2020-08" db="EMBL/GenBank/DDBJ databases">
        <authorList>
            <person name="Hejnol A."/>
        </authorList>
    </citation>
    <scope>NUCLEOTIDE SEQUENCE [LARGE SCALE GENOMIC DNA]</scope>
</reference>
<proteinExistence type="predicted"/>
<protein>
    <submittedName>
        <fullName evidence="3">DgyrCDS4524</fullName>
    </submittedName>
</protein>
<dbReference type="InterPro" id="IPR046347">
    <property type="entry name" value="bZIP_sf"/>
</dbReference>
<dbReference type="Proteomes" id="UP000549394">
    <property type="component" value="Unassembled WGS sequence"/>
</dbReference>
<dbReference type="Pfam" id="PF07716">
    <property type="entry name" value="bZIP_2"/>
    <property type="match status" value="1"/>
</dbReference>
<evidence type="ECO:0000313" key="4">
    <source>
        <dbReference type="Proteomes" id="UP000549394"/>
    </source>
</evidence>
<evidence type="ECO:0000313" key="3">
    <source>
        <dbReference type="EMBL" id="CAD5115560.1"/>
    </source>
</evidence>
<gene>
    <name evidence="3" type="ORF">DGYR_LOCUS4289</name>
</gene>
<comment type="caution">
    <text evidence="3">The sequence shown here is derived from an EMBL/GenBank/DDBJ whole genome shotgun (WGS) entry which is preliminary data.</text>
</comment>
<dbReference type="PROSITE" id="PS00036">
    <property type="entry name" value="BZIP_BASIC"/>
    <property type="match status" value="1"/>
</dbReference>
<dbReference type="EMBL" id="CAJFCJ010000006">
    <property type="protein sequence ID" value="CAD5115560.1"/>
    <property type="molecule type" value="Genomic_DNA"/>
</dbReference>
<feature type="domain" description="BZIP" evidence="2">
    <location>
        <begin position="214"/>
        <end position="264"/>
    </location>
</feature>
<keyword evidence="4" id="KW-1185">Reference proteome</keyword>
<evidence type="ECO:0000256" key="1">
    <source>
        <dbReference type="SAM" id="MobiDB-lite"/>
    </source>
</evidence>
<feature type="region of interest" description="Disordered" evidence="1">
    <location>
        <begin position="289"/>
        <end position="321"/>
    </location>
</feature>
<name>A0A7I8VLV7_9ANNE</name>
<dbReference type="SUPFAM" id="SSF57959">
    <property type="entry name" value="Leucine zipper domain"/>
    <property type="match status" value="1"/>
</dbReference>
<dbReference type="AlphaFoldDB" id="A0A7I8VLV7"/>
<evidence type="ECO:0000259" key="2">
    <source>
        <dbReference type="PROSITE" id="PS50217"/>
    </source>
</evidence>
<dbReference type="Gene3D" id="1.20.5.170">
    <property type="match status" value="1"/>
</dbReference>
<dbReference type="PROSITE" id="PS50217">
    <property type="entry name" value="BZIP"/>
    <property type="match status" value="1"/>
</dbReference>
<organism evidence="3 4">
    <name type="scientific">Dimorphilus gyrociliatus</name>
    <dbReference type="NCBI Taxonomy" id="2664684"/>
    <lineage>
        <taxon>Eukaryota</taxon>
        <taxon>Metazoa</taxon>
        <taxon>Spiralia</taxon>
        <taxon>Lophotrochozoa</taxon>
        <taxon>Annelida</taxon>
        <taxon>Polychaeta</taxon>
        <taxon>Polychaeta incertae sedis</taxon>
        <taxon>Dinophilidae</taxon>
        <taxon>Dimorphilus</taxon>
    </lineage>
</organism>